<dbReference type="Proteomes" id="UP000245412">
    <property type="component" value="Unassembled WGS sequence"/>
</dbReference>
<protein>
    <recommendedName>
        <fullName evidence="4">ABC transporter permease</fullName>
    </recommendedName>
</protein>
<evidence type="ECO:0008006" key="4">
    <source>
        <dbReference type="Google" id="ProtNLM"/>
    </source>
</evidence>
<organism evidence="2 3">
    <name type="scientific">Murimonas intestini</name>
    <dbReference type="NCBI Taxonomy" id="1337051"/>
    <lineage>
        <taxon>Bacteria</taxon>
        <taxon>Bacillati</taxon>
        <taxon>Bacillota</taxon>
        <taxon>Clostridia</taxon>
        <taxon>Lachnospirales</taxon>
        <taxon>Lachnospiraceae</taxon>
        <taxon>Murimonas</taxon>
    </lineage>
</organism>
<feature type="transmembrane region" description="Helical" evidence="1">
    <location>
        <begin position="285"/>
        <end position="308"/>
    </location>
</feature>
<dbReference type="AlphaFoldDB" id="A0AB73T022"/>
<evidence type="ECO:0000313" key="3">
    <source>
        <dbReference type="Proteomes" id="UP000245412"/>
    </source>
</evidence>
<reference evidence="2 3" key="1">
    <citation type="submission" date="2018-05" db="EMBL/GenBank/DDBJ databases">
        <authorList>
            <person name="Goeker M."/>
            <person name="Huntemann M."/>
            <person name="Clum A."/>
            <person name="Pillay M."/>
            <person name="Palaniappan K."/>
            <person name="Varghese N."/>
            <person name="Mikhailova N."/>
            <person name="Stamatis D."/>
            <person name="Reddy T."/>
            <person name="Daum C."/>
            <person name="Shapiro N."/>
            <person name="Ivanova N."/>
            <person name="Kyrpides N."/>
            <person name="Woyke T."/>
        </authorList>
    </citation>
    <scope>NUCLEOTIDE SEQUENCE [LARGE SCALE GENOMIC DNA]</scope>
    <source>
        <strain evidence="2 3">DSM 26524</strain>
    </source>
</reference>
<dbReference type="EMBL" id="QGGY01000014">
    <property type="protein sequence ID" value="PWJ73123.1"/>
    <property type="molecule type" value="Genomic_DNA"/>
</dbReference>
<dbReference type="Pfam" id="PF12679">
    <property type="entry name" value="ABC2_membrane_2"/>
    <property type="match status" value="1"/>
</dbReference>
<name>A0AB73T022_9FIRM</name>
<feature type="transmembrane region" description="Helical" evidence="1">
    <location>
        <begin position="233"/>
        <end position="259"/>
    </location>
</feature>
<dbReference type="GO" id="GO:0140359">
    <property type="term" value="F:ABC-type transporter activity"/>
    <property type="evidence" value="ECO:0007669"/>
    <property type="project" value="InterPro"/>
</dbReference>
<keyword evidence="1" id="KW-0812">Transmembrane</keyword>
<evidence type="ECO:0000313" key="2">
    <source>
        <dbReference type="EMBL" id="PWJ73123.1"/>
    </source>
</evidence>
<evidence type="ECO:0000256" key="1">
    <source>
        <dbReference type="SAM" id="Phobius"/>
    </source>
</evidence>
<feature type="transmembrane region" description="Helical" evidence="1">
    <location>
        <begin position="373"/>
        <end position="396"/>
    </location>
</feature>
<dbReference type="GO" id="GO:0005886">
    <property type="term" value="C:plasma membrane"/>
    <property type="evidence" value="ECO:0007669"/>
    <property type="project" value="UniProtKB-SubCell"/>
</dbReference>
<gene>
    <name evidence="2" type="ORF">C7383_11491</name>
</gene>
<proteinExistence type="predicted"/>
<comment type="caution">
    <text evidence="2">The sequence shown here is derived from an EMBL/GenBank/DDBJ whole genome shotgun (WGS) entry which is preliminary data.</text>
</comment>
<feature type="transmembrane region" description="Helical" evidence="1">
    <location>
        <begin position="21"/>
        <end position="40"/>
    </location>
</feature>
<accession>A0AB73T022</accession>
<sequence>MLKLELLRIMKSRSTRYLSGAALLLSVLLAGMTIFMTYYFDSATGTSRHGLAAIAAERAEAALSEGEITPEKIREAYAVNQELSRVYGQVIPTEVWNSKMKPVYNTILNTRLVFFETNGMPKEPTDISPEEAGNFYSQRKDYINKTIYYGHQNRQDVADYALRLDERVETPFVYQYGFGSSNTLAHLTLCIFMLAVICSVISAPVFSSDYASGADDIQRCTRNGRRKLAHAKLLSAIIISSSLFFLCTGVFLAITLPVFGLDGTSVQFNYSTGVLAFTNMSENGFLILVLISGFLTVLAMICLTLWLSSILNSPVMVLAISVGIALLPSLISVIGDTGNLVNWIRLCLPSGGTGLANIFTELGQGTFLTAGPLIVWSPHLMLAAALLEIPVFYLLARRCYIKHEL</sequence>
<keyword evidence="1" id="KW-1133">Transmembrane helix</keyword>
<feature type="transmembrane region" description="Helical" evidence="1">
    <location>
        <begin position="184"/>
        <end position="212"/>
    </location>
</feature>
<feature type="transmembrane region" description="Helical" evidence="1">
    <location>
        <begin position="315"/>
        <end position="335"/>
    </location>
</feature>
<keyword evidence="1" id="KW-0472">Membrane</keyword>
<keyword evidence="3" id="KW-1185">Reference proteome</keyword>